<evidence type="ECO:0000259" key="1">
    <source>
        <dbReference type="Pfam" id="PF06792"/>
    </source>
</evidence>
<gene>
    <name evidence="3" type="ORF">VST7929_00034</name>
</gene>
<dbReference type="InterPro" id="IPR008322">
    <property type="entry name" value="UPF0261"/>
</dbReference>
<name>A0ABN8DP74_9VIBR</name>
<dbReference type="Pfam" id="PF06792">
    <property type="entry name" value="UPF0261"/>
    <property type="match status" value="1"/>
</dbReference>
<dbReference type="Pfam" id="PF23189">
    <property type="entry name" value="UPF0261_C"/>
    <property type="match status" value="1"/>
</dbReference>
<organism evidence="3 4">
    <name type="scientific">Vibrio stylophorae</name>
    <dbReference type="NCBI Taxonomy" id="659351"/>
    <lineage>
        <taxon>Bacteria</taxon>
        <taxon>Pseudomonadati</taxon>
        <taxon>Pseudomonadota</taxon>
        <taxon>Gammaproteobacteria</taxon>
        <taxon>Vibrionales</taxon>
        <taxon>Vibrionaceae</taxon>
        <taxon>Vibrio</taxon>
    </lineage>
</organism>
<dbReference type="PIRSF" id="PIRSF033271">
    <property type="entry name" value="UCP033271"/>
    <property type="match status" value="1"/>
</dbReference>
<dbReference type="NCBIfam" id="NF002673">
    <property type="entry name" value="PRK02399.1-1"/>
    <property type="match status" value="1"/>
</dbReference>
<dbReference type="InterPro" id="IPR044122">
    <property type="entry name" value="UPF0261_N"/>
</dbReference>
<evidence type="ECO:0000313" key="4">
    <source>
        <dbReference type="Proteomes" id="UP000838672"/>
    </source>
</evidence>
<dbReference type="InterPro" id="IPR051353">
    <property type="entry name" value="Tobamovirus_resist_UPF0261"/>
</dbReference>
<dbReference type="CDD" id="cd15488">
    <property type="entry name" value="Tm-1-like"/>
    <property type="match status" value="1"/>
</dbReference>
<reference evidence="3" key="1">
    <citation type="submission" date="2021-11" db="EMBL/GenBank/DDBJ databases">
        <authorList>
            <person name="Rodrigo-Torres L."/>
            <person name="Arahal R. D."/>
            <person name="Lucena T."/>
        </authorList>
    </citation>
    <scope>NUCLEOTIDE SEQUENCE</scope>
    <source>
        <strain evidence="3">CECT 7929</strain>
    </source>
</reference>
<feature type="domain" description="UPF0261" evidence="1">
    <location>
        <begin position="5"/>
        <end position="175"/>
    </location>
</feature>
<comment type="caution">
    <text evidence="3">The sequence shown here is derived from an EMBL/GenBank/DDBJ whole genome shotgun (WGS) entry which is preliminary data.</text>
</comment>
<dbReference type="PANTHER" id="PTHR31862">
    <property type="entry name" value="UPF0261 DOMAIN PROTEIN (AFU_ORTHOLOGUE AFUA_1G10120)"/>
    <property type="match status" value="1"/>
</dbReference>
<protein>
    <submittedName>
        <fullName evidence="3">Uncharacterized protein</fullName>
    </submittedName>
</protein>
<dbReference type="Proteomes" id="UP000838672">
    <property type="component" value="Unassembled WGS sequence"/>
</dbReference>
<keyword evidence="4" id="KW-1185">Reference proteome</keyword>
<dbReference type="PANTHER" id="PTHR31862:SF1">
    <property type="entry name" value="UPF0261 DOMAIN PROTEIN (AFU_ORTHOLOGUE AFUA_1G10120)"/>
    <property type="match status" value="1"/>
</dbReference>
<sequence>MTPKCIYIASTFDTKAEEVYFIEQHLDAQKLSTKTVDLSTRQHTHSVRADISNATVASFHPDGAAAVFSADRGTAIAAMSLAFQYFLKQSQDIAALIGLGGSGGSAIITPAMQDLPIGLPKLMVSTMASGNTAGYVGCSDIAMLYPITDIAGINTISRVVLSNAAHAIAGQVKFAHASDNSPRNPDKPALGMTMFGVTTPCVEQIKTRLDEDYDCLIFHATGNGGKAMEQLAQNQLIHGMLDLTTTEICDHLFDGVLACDERRLDAVIETQLPYVGSCGALDMINFGAPDTIPAAYQDRLFYQHNAQVTLMRTNAKECAQLGQWIAQKLNQCQGEVRFLIPEKGLSALDQQGQLFWNPEADQALFDALEAHLAQTPSRQLIRLPYHINDPEFAEAVVAQFHQIQSLY</sequence>
<dbReference type="Gene3D" id="3.40.50.12020">
    <property type="entry name" value="Uncharacterised protein family UPF0261, NN domain"/>
    <property type="match status" value="1"/>
</dbReference>
<evidence type="ECO:0000313" key="3">
    <source>
        <dbReference type="EMBL" id="CAH0532223.1"/>
    </source>
</evidence>
<proteinExistence type="predicted"/>
<dbReference type="RefSeq" id="WP_237464004.1">
    <property type="nucleotide sequence ID" value="NZ_CAKLDI010000001.1"/>
</dbReference>
<dbReference type="InterPro" id="IPR056778">
    <property type="entry name" value="UPF0261_C"/>
</dbReference>
<feature type="domain" description="UPF0261" evidence="2">
    <location>
        <begin position="187"/>
        <end position="403"/>
    </location>
</feature>
<dbReference type="EMBL" id="CAKLDI010000001">
    <property type="protein sequence ID" value="CAH0532223.1"/>
    <property type="molecule type" value="Genomic_DNA"/>
</dbReference>
<dbReference type="NCBIfam" id="NF002674">
    <property type="entry name" value="PRK02399.1-2"/>
    <property type="match status" value="1"/>
</dbReference>
<accession>A0ABN8DP74</accession>
<evidence type="ECO:0000259" key="2">
    <source>
        <dbReference type="Pfam" id="PF23189"/>
    </source>
</evidence>
<dbReference type="Gene3D" id="3.40.50.12030">
    <property type="entry name" value="Uncharacterised protein family UPF0261, NC domain"/>
    <property type="match status" value="1"/>
</dbReference>